<dbReference type="CDD" id="cd06225">
    <property type="entry name" value="HAMP"/>
    <property type="match status" value="1"/>
</dbReference>
<dbReference type="SUPFAM" id="SSF55874">
    <property type="entry name" value="ATPase domain of HSP90 chaperone/DNA topoisomerase II/histidine kinase"/>
    <property type="match status" value="1"/>
</dbReference>
<evidence type="ECO:0000256" key="5">
    <source>
        <dbReference type="ARBA" id="ARBA00022679"/>
    </source>
</evidence>
<dbReference type="Gene3D" id="6.10.340.10">
    <property type="match status" value="1"/>
</dbReference>
<evidence type="ECO:0000256" key="2">
    <source>
        <dbReference type="ARBA" id="ARBA00004370"/>
    </source>
</evidence>
<keyword evidence="4" id="KW-0597">Phosphoprotein</keyword>
<dbReference type="GO" id="GO:0000155">
    <property type="term" value="F:phosphorelay sensor kinase activity"/>
    <property type="evidence" value="ECO:0007669"/>
    <property type="project" value="InterPro"/>
</dbReference>
<evidence type="ECO:0000256" key="10">
    <source>
        <dbReference type="ARBA" id="ARBA00023136"/>
    </source>
</evidence>
<accession>A0A1I3SLY7</accession>
<dbReference type="Pfam" id="PF00672">
    <property type="entry name" value="HAMP"/>
    <property type="match status" value="1"/>
</dbReference>
<reference evidence="15" key="1">
    <citation type="submission" date="2016-10" db="EMBL/GenBank/DDBJ databases">
        <authorList>
            <person name="Varghese N."/>
            <person name="Submissions S."/>
        </authorList>
    </citation>
    <scope>NUCLEOTIDE SEQUENCE [LARGE SCALE GENOMIC DNA]</scope>
    <source>
        <strain evidence="15">DSM 26348</strain>
    </source>
</reference>
<dbReference type="EMBL" id="FOQD01000025">
    <property type="protein sequence ID" value="SFJ59824.1"/>
    <property type="molecule type" value="Genomic_DNA"/>
</dbReference>
<dbReference type="GO" id="GO:0005886">
    <property type="term" value="C:plasma membrane"/>
    <property type="evidence" value="ECO:0007669"/>
    <property type="project" value="TreeGrafter"/>
</dbReference>
<dbReference type="SUPFAM" id="SSF47384">
    <property type="entry name" value="Homodimeric domain of signal transducing histidine kinase"/>
    <property type="match status" value="1"/>
</dbReference>
<evidence type="ECO:0000259" key="13">
    <source>
        <dbReference type="PROSITE" id="PS50885"/>
    </source>
</evidence>
<feature type="domain" description="HAMP" evidence="13">
    <location>
        <begin position="201"/>
        <end position="254"/>
    </location>
</feature>
<comment type="subcellular location">
    <subcellularLocation>
        <location evidence="2">Membrane</location>
    </subcellularLocation>
</comment>
<comment type="catalytic activity">
    <reaction evidence="1">
        <text>ATP + protein L-histidine = ADP + protein N-phospho-L-histidine.</text>
        <dbReference type="EC" id="2.7.13.3"/>
    </reaction>
</comment>
<evidence type="ECO:0000256" key="7">
    <source>
        <dbReference type="ARBA" id="ARBA00022777"/>
    </source>
</evidence>
<dbReference type="InterPro" id="IPR003661">
    <property type="entry name" value="HisK_dim/P_dom"/>
</dbReference>
<dbReference type="CDD" id="cd00082">
    <property type="entry name" value="HisKA"/>
    <property type="match status" value="1"/>
</dbReference>
<dbReference type="PANTHER" id="PTHR45436">
    <property type="entry name" value="SENSOR HISTIDINE KINASE YKOH"/>
    <property type="match status" value="1"/>
</dbReference>
<feature type="transmembrane region" description="Helical" evidence="11">
    <location>
        <begin position="27"/>
        <end position="49"/>
    </location>
</feature>
<dbReference type="InterPro" id="IPR050428">
    <property type="entry name" value="TCS_sensor_his_kinase"/>
</dbReference>
<dbReference type="Proteomes" id="UP000199518">
    <property type="component" value="Unassembled WGS sequence"/>
</dbReference>
<dbReference type="InterPro" id="IPR004358">
    <property type="entry name" value="Sig_transdc_His_kin-like_C"/>
</dbReference>
<keyword evidence="15" id="KW-1185">Reference proteome</keyword>
<proteinExistence type="predicted"/>
<dbReference type="InterPro" id="IPR003594">
    <property type="entry name" value="HATPase_dom"/>
</dbReference>
<evidence type="ECO:0000256" key="3">
    <source>
        <dbReference type="ARBA" id="ARBA00012438"/>
    </source>
</evidence>
<dbReference type="Gene3D" id="3.30.565.10">
    <property type="entry name" value="Histidine kinase-like ATPase, C-terminal domain"/>
    <property type="match status" value="1"/>
</dbReference>
<dbReference type="OrthoDB" id="9786919at2"/>
<evidence type="ECO:0000256" key="9">
    <source>
        <dbReference type="ARBA" id="ARBA00023012"/>
    </source>
</evidence>
<dbReference type="PANTHER" id="PTHR45436:SF5">
    <property type="entry name" value="SENSOR HISTIDINE KINASE TRCS"/>
    <property type="match status" value="1"/>
</dbReference>
<dbReference type="FunFam" id="3.30.565.10:FF:000006">
    <property type="entry name" value="Sensor histidine kinase WalK"/>
    <property type="match status" value="1"/>
</dbReference>
<name>A0A1I3SLY7_9PLAN</name>
<organism evidence="14 15">
    <name type="scientific">Planctomicrobium piriforme</name>
    <dbReference type="NCBI Taxonomy" id="1576369"/>
    <lineage>
        <taxon>Bacteria</taxon>
        <taxon>Pseudomonadati</taxon>
        <taxon>Planctomycetota</taxon>
        <taxon>Planctomycetia</taxon>
        <taxon>Planctomycetales</taxon>
        <taxon>Planctomycetaceae</taxon>
        <taxon>Planctomicrobium</taxon>
    </lineage>
</organism>
<dbReference type="InterPro" id="IPR003660">
    <property type="entry name" value="HAMP_dom"/>
</dbReference>
<dbReference type="FunFam" id="1.10.287.130:FF:000001">
    <property type="entry name" value="Two-component sensor histidine kinase"/>
    <property type="match status" value="1"/>
</dbReference>
<dbReference type="SMART" id="SM00388">
    <property type="entry name" value="HisKA"/>
    <property type="match status" value="1"/>
</dbReference>
<sequence>MSSRIENSKHGSSQTAGEGRLWSLRSALLTSHLFLISLVVFGFGLSLYWTLRWSIYRQVEADLLAVAHMLVKDLEQERDGDAPALTIPETYFHRFGPAPRDHAYVALWDDTGKLVTGTDPLPPHALPVKKPIPRTGPHPFVARAHGHFLDVIVPAQRGGQLLVGRPLAKEYDALWRLVFSLVLVGSFCLLLGGMGAWWLARRLARPLTRMSDTAQGISSRNLSQRLQPPYGTEEAASLALGFNSMLDGLQAAFERQARFTADASHELRTPVSVILSQSEHSLSRERSIPHYQEALTTCRNAAQRMRTLVDDLLLLARADSGHLSLRHEAMDLAEVVQSTVEPLQSLADGAGIRLELQLAPAHMQGDPVRLGQVASNLVTNAIKYNVPRGDVLVRVQSANGQAILTVQDHGQGIPLEDQPNLFERFYRVDRARTHEGDTGSGLGLSLVAEIVAAHRGVIEVASEPGVGTTMTVRVPSP</sequence>
<keyword evidence="8 11" id="KW-1133">Transmembrane helix</keyword>
<dbReference type="AlphaFoldDB" id="A0A1I3SLY7"/>
<dbReference type="PROSITE" id="PS50109">
    <property type="entry name" value="HIS_KIN"/>
    <property type="match status" value="1"/>
</dbReference>
<dbReference type="InterPro" id="IPR005467">
    <property type="entry name" value="His_kinase_dom"/>
</dbReference>
<gene>
    <name evidence="14" type="ORF">SAMN05421753_1256</name>
</gene>
<dbReference type="CDD" id="cd00075">
    <property type="entry name" value="HATPase"/>
    <property type="match status" value="1"/>
</dbReference>
<evidence type="ECO:0000313" key="15">
    <source>
        <dbReference type="Proteomes" id="UP000199518"/>
    </source>
</evidence>
<dbReference type="PROSITE" id="PS50885">
    <property type="entry name" value="HAMP"/>
    <property type="match status" value="1"/>
</dbReference>
<dbReference type="InterPro" id="IPR036890">
    <property type="entry name" value="HATPase_C_sf"/>
</dbReference>
<dbReference type="SMART" id="SM00304">
    <property type="entry name" value="HAMP"/>
    <property type="match status" value="1"/>
</dbReference>
<dbReference type="Pfam" id="PF00512">
    <property type="entry name" value="HisKA"/>
    <property type="match status" value="1"/>
</dbReference>
<evidence type="ECO:0000313" key="14">
    <source>
        <dbReference type="EMBL" id="SFJ59824.1"/>
    </source>
</evidence>
<dbReference type="InterPro" id="IPR036097">
    <property type="entry name" value="HisK_dim/P_sf"/>
</dbReference>
<evidence type="ECO:0000256" key="6">
    <source>
        <dbReference type="ARBA" id="ARBA00022692"/>
    </source>
</evidence>
<evidence type="ECO:0000256" key="4">
    <source>
        <dbReference type="ARBA" id="ARBA00022553"/>
    </source>
</evidence>
<keyword evidence="9" id="KW-0902">Two-component regulatory system</keyword>
<dbReference type="Gene3D" id="1.10.287.130">
    <property type="match status" value="1"/>
</dbReference>
<feature type="transmembrane region" description="Helical" evidence="11">
    <location>
        <begin position="173"/>
        <end position="200"/>
    </location>
</feature>
<dbReference type="PRINTS" id="PR00344">
    <property type="entry name" value="BCTRLSENSOR"/>
</dbReference>
<protein>
    <recommendedName>
        <fullName evidence="3">histidine kinase</fullName>
        <ecNumber evidence="3">2.7.13.3</ecNumber>
    </recommendedName>
</protein>
<dbReference type="RefSeq" id="WP_092056757.1">
    <property type="nucleotide sequence ID" value="NZ_FOQD01000025.1"/>
</dbReference>
<keyword evidence="10 11" id="KW-0472">Membrane</keyword>
<dbReference type="EC" id="2.7.13.3" evidence="3"/>
<dbReference type="SUPFAM" id="SSF158472">
    <property type="entry name" value="HAMP domain-like"/>
    <property type="match status" value="1"/>
</dbReference>
<evidence type="ECO:0000259" key="12">
    <source>
        <dbReference type="PROSITE" id="PS50109"/>
    </source>
</evidence>
<keyword evidence="6 11" id="KW-0812">Transmembrane</keyword>
<dbReference type="STRING" id="1576369.SAMN05421753_1256"/>
<dbReference type="SMART" id="SM00387">
    <property type="entry name" value="HATPase_c"/>
    <property type="match status" value="1"/>
</dbReference>
<evidence type="ECO:0000256" key="11">
    <source>
        <dbReference type="SAM" id="Phobius"/>
    </source>
</evidence>
<feature type="domain" description="Histidine kinase" evidence="12">
    <location>
        <begin position="262"/>
        <end position="477"/>
    </location>
</feature>
<keyword evidence="7 14" id="KW-0418">Kinase</keyword>
<dbReference type="Pfam" id="PF02518">
    <property type="entry name" value="HATPase_c"/>
    <property type="match status" value="1"/>
</dbReference>
<keyword evidence="5" id="KW-0808">Transferase</keyword>
<evidence type="ECO:0000256" key="1">
    <source>
        <dbReference type="ARBA" id="ARBA00000085"/>
    </source>
</evidence>
<evidence type="ECO:0000256" key="8">
    <source>
        <dbReference type="ARBA" id="ARBA00022989"/>
    </source>
</evidence>